<evidence type="ECO:0000313" key="2">
    <source>
        <dbReference type="RefSeq" id="XP_041423661.1"/>
    </source>
</evidence>
<proteinExistence type="predicted"/>
<accession>A0A8J1L289</accession>
<dbReference type="Proteomes" id="UP000186698">
    <property type="component" value="Chromosome 6S"/>
</dbReference>
<organism evidence="1 2">
    <name type="scientific">Xenopus laevis</name>
    <name type="common">African clawed frog</name>
    <dbReference type="NCBI Taxonomy" id="8355"/>
    <lineage>
        <taxon>Eukaryota</taxon>
        <taxon>Metazoa</taxon>
        <taxon>Chordata</taxon>
        <taxon>Craniata</taxon>
        <taxon>Vertebrata</taxon>
        <taxon>Euteleostomi</taxon>
        <taxon>Amphibia</taxon>
        <taxon>Batrachia</taxon>
        <taxon>Anura</taxon>
        <taxon>Pipoidea</taxon>
        <taxon>Pipidae</taxon>
        <taxon>Xenopodinae</taxon>
        <taxon>Xenopus</taxon>
        <taxon>Xenopus</taxon>
    </lineage>
</organism>
<keyword evidence="1" id="KW-1185">Reference proteome</keyword>
<sequence length="217" mass="25052">LNSDYFSESEINDLLEKLRAGTLTLEEIIKFIVTVVTEKETKTLKSVTTTTQVTRKEIKQKSINLSEWPPEDQLQKALEAIPYEVSRQQTEGEKQDSVSIWGFLQSEKLPDDKSKELLQRCKNTVQEVLIGCIKLIQRSGEGQFSAETSSVDEQTQKLLQNITQISVGEFKGQKISLWNLLLAKYISSKKRKINGISYLVFFYPRYYKNDHHHYRGD</sequence>
<dbReference type="GeneID" id="108719779"/>
<dbReference type="KEGG" id="xla:108719779"/>
<dbReference type="AlphaFoldDB" id="A0A8J1L289"/>
<feature type="non-terminal residue" evidence="2">
    <location>
        <position position="1"/>
    </location>
</feature>
<protein>
    <submittedName>
        <fullName evidence="2">Uncharacterized protein LOC108719779</fullName>
    </submittedName>
</protein>
<reference evidence="2" key="1">
    <citation type="submission" date="2025-08" db="UniProtKB">
        <authorList>
            <consortium name="RefSeq"/>
        </authorList>
    </citation>
    <scope>IDENTIFICATION</scope>
    <source>
        <strain evidence="2">J_2021</strain>
        <tissue evidence="2">Erythrocytes</tissue>
    </source>
</reference>
<evidence type="ECO:0000313" key="1">
    <source>
        <dbReference type="Proteomes" id="UP000186698"/>
    </source>
</evidence>
<dbReference type="RefSeq" id="XP_041423661.1">
    <property type="nucleotide sequence ID" value="XM_041567727.1"/>
</dbReference>
<gene>
    <name evidence="2" type="primary">LOC108719779</name>
</gene>
<name>A0A8J1L289_XENLA</name>